<keyword evidence="7" id="KW-1185">Reference proteome</keyword>
<proteinExistence type="predicted"/>
<sequence>MRVKATLINFKSKLSKSCNRFVSLFRFRVKRPVFIRPLRSRHSNVKPRRQHHPKKPICSCLCFLSTSKNQKMSNTKARSSTFSVNDEDFSKYMQSPLTPATAKKLFTSPITTPAYAARTRRSLNSRDAFEDNAVEDACRTFENYLIHLIVEEGKIDDLMDIEELLYCWKNLKSPVFIELVSRFYGELCRDLFSGE</sequence>
<evidence type="ECO:0000313" key="7">
    <source>
        <dbReference type="Proteomes" id="UP000694864"/>
    </source>
</evidence>
<dbReference type="RefSeq" id="XP_010414271.1">
    <property type="nucleotide sequence ID" value="XM_010415969.1"/>
</dbReference>
<keyword evidence="2" id="KW-0678">Repressor</keyword>
<accession>A0ABM0SPL4</accession>
<evidence type="ECO:0000259" key="6">
    <source>
        <dbReference type="PROSITE" id="PS51754"/>
    </source>
</evidence>
<keyword evidence="3" id="KW-0805">Transcription regulation</keyword>
<evidence type="ECO:0000256" key="3">
    <source>
        <dbReference type="ARBA" id="ARBA00023015"/>
    </source>
</evidence>
<name>A0ABM0SPL4_CAMSA</name>
<reference evidence="7" key="1">
    <citation type="journal article" date="2014" name="Nat. Commun.">
        <title>The emerging biofuel crop Camelina sativa retains a highly undifferentiated hexaploid genome structure.</title>
        <authorList>
            <person name="Kagale S."/>
            <person name="Koh C."/>
            <person name="Nixon J."/>
            <person name="Bollina V."/>
            <person name="Clarke W.E."/>
            <person name="Tuteja R."/>
            <person name="Spillane C."/>
            <person name="Robinson S.J."/>
            <person name="Links M.G."/>
            <person name="Clarke C."/>
            <person name="Higgins E.E."/>
            <person name="Huebert T."/>
            <person name="Sharpe A.G."/>
            <person name="Parkin I.A."/>
        </authorList>
    </citation>
    <scope>NUCLEOTIDE SEQUENCE [LARGE SCALE GENOMIC DNA]</scope>
    <source>
        <strain evidence="7">cv. DH55</strain>
    </source>
</reference>
<evidence type="ECO:0000313" key="8">
    <source>
        <dbReference type="RefSeq" id="XP_010414271.1"/>
    </source>
</evidence>
<evidence type="ECO:0000256" key="1">
    <source>
        <dbReference type="ARBA" id="ARBA00004123"/>
    </source>
</evidence>
<keyword evidence="4" id="KW-0804">Transcription</keyword>
<evidence type="ECO:0000256" key="5">
    <source>
        <dbReference type="ARBA" id="ARBA00023242"/>
    </source>
</evidence>
<protein>
    <submittedName>
        <fullName evidence="8">Transcription repressor OFP17</fullName>
    </submittedName>
</protein>
<feature type="domain" description="OVATE" evidence="6">
    <location>
        <begin position="130"/>
        <end position="190"/>
    </location>
</feature>
<evidence type="ECO:0000256" key="2">
    <source>
        <dbReference type="ARBA" id="ARBA00022491"/>
    </source>
</evidence>
<evidence type="ECO:0000256" key="4">
    <source>
        <dbReference type="ARBA" id="ARBA00023163"/>
    </source>
</evidence>
<dbReference type="PANTHER" id="PTHR34042">
    <property type="entry name" value="TRANSCRIPTION REPRESSOR OFP17"/>
    <property type="match status" value="1"/>
</dbReference>
<dbReference type="PROSITE" id="PS51754">
    <property type="entry name" value="OVATE"/>
    <property type="match status" value="1"/>
</dbReference>
<dbReference type="InterPro" id="IPR006458">
    <property type="entry name" value="Ovate_C"/>
</dbReference>
<keyword evidence="5" id="KW-0539">Nucleus</keyword>
<dbReference type="InterPro" id="IPR044686">
    <property type="entry name" value="OFP17"/>
</dbReference>
<reference evidence="8" key="2">
    <citation type="submission" date="2025-08" db="UniProtKB">
        <authorList>
            <consortium name="RefSeq"/>
        </authorList>
    </citation>
    <scope>IDENTIFICATION</scope>
    <source>
        <tissue evidence="8">Leaf</tissue>
    </source>
</reference>
<dbReference type="Proteomes" id="UP000694864">
    <property type="component" value="Chromosome 7"/>
</dbReference>
<dbReference type="PANTHER" id="PTHR34042:SF1">
    <property type="entry name" value="TRANSCRIPTION REPRESSOR OFP17"/>
    <property type="match status" value="1"/>
</dbReference>
<gene>
    <name evidence="8" type="primary">LOC104700446</name>
</gene>
<organism evidence="7 8">
    <name type="scientific">Camelina sativa</name>
    <name type="common">False flax</name>
    <name type="synonym">Myagrum sativum</name>
    <dbReference type="NCBI Taxonomy" id="90675"/>
    <lineage>
        <taxon>Eukaryota</taxon>
        <taxon>Viridiplantae</taxon>
        <taxon>Streptophyta</taxon>
        <taxon>Embryophyta</taxon>
        <taxon>Tracheophyta</taxon>
        <taxon>Spermatophyta</taxon>
        <taxon>Magnoliopsida</taxon>
        <taxon>eudicotyledons</taxon>
        <taxon>Gunneridae</taxon>
        <taxon>Pentapetalae</taxon>
        <taxon>rosids</taxon>
        <taxon>malvids</taxon>
        <taxon>Brassicales</taxon>
        <taxon>Brassicaceae</taxon>
        <taxon>Camelineae</taxon>
        <taxon>Camelina</taxon>
    </lineage>
</organism>
<comment type="subcellular location">
    <subcellularLocation>
        <location evidence="1">Nucleus</location>
    </subcellularLocation>
</comment>
<dbReference type="GeneID" id="104700446"/>